<dbReference type="FunFam" id="3.30.565.10:FF:000016">
    <property type="entry name" value="Chemotaxis protein CheA, putative"/>
    <property type="match status" value="1"/>
</dbReference>
<dbReference type="CDD" id="cd16916">
    <property type="entry name" value="HATPase_CheA-like"/>
    <property type="match status" value="1"/>
</dbReference>
<dbReference type="InterPro" id="IPR005467">
    <property type="entry name" value="His_kinase_dom"/>
</dbReference>
<dbReference type="PANTHER" id="PTHR43395">
    <property type="entry name" value="SENSOR HISTIDINE KINASE CHEA"/>
    <property type="match status" value="1"/>
</dbReference>
<dbReference type="SUPFAM" id="SSF47226">
    <property type="entry name" value="Histidine-containing phosphotransfer domain, HPT domain"/>
    <property type="match status" value="1"/>
</dbReference>
<dbReference type="STRING" id="563040.Saut_0980"/>
<dbReference type="Pfam" id="PF02518">
    <property type="entry name" value="HATPase_c"/>
    <property type="match status" value="1"/>
</dbReference>
<evidence type="ECO:0000256" key="9">
    <source>
        <dbReference type="ARBA" id="ARBA00022840"/>
    </source>
</evidence>
<reference evidence="18" key="1">
    <citation type="journal article" date="2010" name="Stand. Genomic Sci.">
        <title>Complete genome sequence of Sulfurimonas autotrophica type strain (OK10).</title>
        <authorList>
            <person name="Sikorski J."/>
            <person name="Munk C."/>
            <person name="Lapidus A."/>
            <person name="Djao O."/>
            <person name="Lucas S."/>
            <person name="Glavina Del Rio T."/>
            <person name="Nolan M."/>
            <person name="Tice H."/>
            <person name="Han C."/>
            <person name="Cheng J."/>
            <person name="Tapia R."/>
            <person name="Goodwin L."/>
            <person name="Pitluck S."/>
            <person name="Liolios K."/>
            <person name="Ivanova N."/>
            <person name="Mavromatis K."/>
            <person name="Mikhailova N."/>
            <person name="Pati A."/>
            <person name="Sims D."/>
            <person name="Meincke L."/>
            <person name="Brettin T."/>
            <person name="Detter J."/>
            <person name="Chen A."/>
            <person name="Palaniappan K."/>
            <person name="Land M."/>
            <person name="Hauser L."/>
            <person name="Chang Y."/>
            <person name="Jeffries C."/>
            <person name="Rohde M."/>
            <person name="Lang E."/>
            <person name="Spring S."/>
            <person name="Goker M."/>
            <person name="Woyke T."/>
            <person name="Bristow J."/>
            <person name="Eisen J."/>
            <person name="Markowitz V."/>
            <person name="Hugenholtz P."/>
            <person name="Kyrpides N."/>
            <person name="Klenk H."/>
        </authorList>
    </citation>
    <scope>NUCLEOTIDE SEQUENCE [LARGE SCALE GENOMIC DNA]</scope>
    <source>
        <strain evidence="18">ATCC BAA-671 / DSM 16294 / JCM 11897 / OK10</strain>
    </source>
</reference>
<evidence type="ECO:0000313" key="17">
    <source>
        <dbReference type="EMBL" id="ADN09029.1"/>
    </source>
</evidence>
<dbReference type="PROSITE" id="PS50851">
    <property type="entry name" value="CHEW"/>
    <property type="match status" value="1"/>
</dbReference>
<dbReference type="SMART" id="SM00387">
    <property type="entry name" value="HATPase_c"/>
    <property type="match status" value="1"/>
</dbReference>
<dbReference type="SMART" id="SM01231">
    <property type="entry name" value="H-kinase_dim"/>
    <property type="match status" value="1"/>
</dbReference>
<evidence type="ECO:0000256" key="12">
    <source>
        <dbReference type="PROSITE-ProRule" id="PRU00110"/>
    </source>
</evidence>
<dbReference type="SUPFAM" id="SSF50341">
    <property type="entry name" value="CheW-like"/>
    <property type="match status" value="1"/>
</dbReference>
<organism evidence="17 18">
    <name type="scientific">Sulfurimonas autotrophica (strain ATCC BAA-671 / DSM 16294 / JCM 11897 / OK10)</name>
    <dbReference type="NCBI Taxonomy" id="563040"/>
    <lineage>
        <taxon>Bacteria</taxon>
        <taxon>Pseudomonadati</taxon>
        <taxon>Campylobacterota</taxon>
        <taxon>Epsilonproteobacteria</taxon>
        <taxon>Campylobacterales</taxon>
        <taxon>Sulfurimonadaceae</taxon>
        <taxon>Sulfurimonas</taxon>
    </lineage>
</organism>
<proteinExistence type="predicted"/>
<dbReference type="PROSITE" id="PS50109">
    <property type="entry name" value="HIS_KIN"/>
    <property type="match status" value="1"/>
</dbReference>
<feature type="modified residue" description="Phosphohistidine" evidence="12">
    <location>
        <position position="44"/>
    </location>
</feature>
<name>E0US06_SULAO</name>
<dbReference type="eggNOG" id="COG2198">
    <property type="taxonomic scope" value="Bacteria"/>
</dbReference>
<feature type="domain" description="Histidine kinase" evidence="14">
    <location>
        <begin position="309"/>
        <end position="557"/>
    </location>
</feature>
<dbReference type="InterPro" id="IPR002545">
    <property type="entry name" value="CheW-lke_dom"/>
</dbReference>
<evidence type="ECO:0000256" key="13">
    <source>
        <dbReference type="SAM" id="MobiDB-lite"/>
    </source>
</evidence>
<dbReference type="PANTHER" id="PTHR43395:SF10">
    <property type="entry name" value="CHEMOTAXIS PROTEIN CHEA"/>
    <property type="match status" value="1"/>
</dbReference>
<dbReference type="KEGG" id="sua:Saut_0980"/>
<dbReference type="InterPro" id="IPR036097">
    <property type="entry name" value="HisK_dim/P_sf"/>
</dbReference>
<evidence type="ECO:0000256" key="4">
    <source>
        <dbReference type="ARBA" id="ARBA00022500"/>
    </source>
</evidence>
<dbReference type="InterPro" id="IPR036061">
    <property type="entry name" value="CheW-like_dom_sf"/>
</dbReference>
<gene>
    <name evidence="17" type="ordered locus">Saut_0980</name>
</gene>
<dbReference type="CDD" id="cd00731">
    <property type="entry name" value="CheA_reg"/>
    <property type="match status" value="1"/>
</dbReference>
<protein>
    <recommendedName>
        <fullName evidence="3">Chemotaxis protein CheA</fullName>
        <ecNumber evidence="2">2.7.13.3</ecNumber>
    </recommendedName>
</protein>
<keyword evidence="5 12" id="KW-0597">Phosphoprotein</keyword>
<dbReference type="Gene3D" id="3.30.565.10">
    <property type="entry name" value="Histidine kinase-like ATPase, C-terminal domain"/>
    <property type="match status" value="1"/>
</dbReference>
<dbReference type="Pfam" id="PF01584">
    <property type="entry name" value="CheW"/>
    <property type="match status" value="1"/>
</dbReference>
<feature type="domain" description="CheW-like" evidence="15">
    <location>
        <begin position="559"/>
        <end position="691"/>
    </location>
</feature>
<feature type="region of interest" description="Disordered" evidence="13">
    <location>
        <begin position="275"/>
        <end position="313"/>
    </location>
</feature>
<dbReference type="CDD" id="cd00088">
    <property type="entry name" value="HPT"/>
    <property type="match status" value="1"/>
</dbReference>
<keyword evidence="10" id="KW-0902">Two-component regulatory system</keyword>
<dbReference type="InterPro" id="IPR036890">
    <property type="entry name" value="HATPase_C_sf"/>
</dbReference>
<evidence type="ECO:0000259" key="14">
    <source>
        <dbReference type="PROSITE" id="PS50109"/>
    </source>
</evidence>
<evidence type="ECO:0000256" key="7">
    <source>
        <dbReference type="ARBA" id="ARBA00022741"/>
    </source>
</evidence>
<keyword evidence="4" id="KW-0145">Chemotaxis</keyword>
<dbReference type="PROSITE" id="PS50894">
    <property type="entry name" value="HPT"/>
    <property type="match status" value="1"/>
</dbReference>
<evidence type="ECO:0000256" key="11">
    <source>
        <dbReference type="ARBA" id="ARBA00035100"/>
    </source>
</evidence>
<evidence type="ECO:0000313" key="18">
    <source>
        <dbReference type="Proteomes" id="UP000007803"/>
    </source>
</evidence>
<evidence type="ECO:0000256" key="6">
    <source>
        <dbReference type="ARBA" id="ARBA00022679"/>
    </source>
</evidence>
<dbReference type="SMART" id="SM00073">
    <property type="entry name" value="HPT"/>
    <property type="match status" value="1"/>
</dbReference>
<keyword evidence="6" id="KW-0808">Transferase</keyword>
<keyword evidence="8 17" id="KW-0418">Kinase</keyword>
<dbReference type="InterPro" id="IPR037006">
    <property type="entry name" value="CheA-like_homodim_sf"/>
</dbReference>
<evidence type="ECO:0000256" key="5">
    <source>
        <dbReference type="ARBA" id="ARBA00022553"/>
    </source>
</evidence>
<dbReference type="RefSeq" id="WP_013326785.1">
    <property type="nucleotide sequence ID" value="NC_014506.1"/>
</dbReference>
<evidence type="ECO:0000256" key="3">
    <source>
        <dbReference type="ARBA" id="ARBA00021495"/>
    </source>
</evidence>
<dbReference type="AlphaFoldDB" id="E0US06"/>
<dbReference type="OrthoDB" id="9803176at2"/>
<dbReference type="SMART" id="SM00260">
    <property type="entry name" value="CheW"/>
    <property type="match status" value="1"/>
</dbReference>
<keyword evidence="7" id="KW-0547">Nucleotide-binding</keyword>
<dbReference type="InterPro" id="IPR008207">
    <property type="entry name" value="Sig_transdc_His_kin_Hpt_dom"/>
</dbReference>
<dbReference type="EMBL" id="CP002205">
    <property type="protein sequence ID" value="ADN09029.1"/>
    <property type="molecule type" value="Genomic_DNA"/>
</dbReference>
<dbReference type="Gene3D" id="1.10.287.560">
    <property type="entry name" value="Histidine kinase CheA-like, homodimeric domain"/>
    <property type="match status" value="1"/>
</dbReference>
<comment type="function">
    <text evidence="11">Involved in the transmission of sensory signals from the chemoreceptors to the flagellar motors. CheA is autophosphorylated; it can transfer its phosphate group to either CheB or CheY.</text>
</comment>
<dbReference type="InterPro" id="IPR003594">
    <property type="entry name" value="HATPase_dom"/>
</dbReference>
<dbReference type="eggNOG" id="COG0643">
    <property type="taxonomic scope" value="Bacteria"/>
</dbReference>
<evidence type="ECO:0000256" key="1">
    <source>
        <dbReference type="ARBA" id="ARBA00000085"/>
    </source>
</evidence>
<evidence type="ECO:0000259" key="15">
    <source>
        <dbReference type="PROSITE" id="PS50851"/>
    </source>
</evidence>
<evidence type="ECO:0000256" key="2">
    <source>
        <dbReference type="ARBA" id="ARBA00012438"/>
    </source>
</evidence>
<evidence type="ECO:0000256" key="10">
    <source>
        <dbReference type="ARBA" id="ARBA00023012"/>
    </source>
</evidence>
<dbReference type="GO" id="GO:0005737">
    <property type="term" value="C:cytoplasm"/>
    <property type="evidence" value="ECO:0007669"/>
    <property type="project" value="InterPro"/>
</dbReference>
<dbReference type="InterPro" id="IPR004358">
    <property type="entry name" value="Sig_transdc_His_kin-like_C"/>
</dbReference>
<dbReference type="InterPro" id="IPR036641">
    <property type="entry name" value="HPT_dom_sf"/>
</dbReference>
<keyword evidence="18" id="KW-1185">Reference proteome</keyword>
<dbReference type="GO" id="GO:0005524">
    <property type="term" value="F:ATP binding"/>
    <property type="evidence" value="ECO:0007669"/>
    <property type="project" value="UniProtKB-KW"/>
</dbReference>
<dbReference type="SUPFAM" id="SSF47384">
    <property type="entry name" value="Homodimeric domain of signal transducing histidine kinase"/>
    <property type="match status" value="1"/>
</dbReference>
<dbReference type="PRINTS" id="PR00344">
    <property type="entry name" value="BCTRLSENSOR"/>
</dbReference>
<dbReference type="HOGENOM" id="CLU_000650_3_6_7"/>
<dbReference type="Pfam" id="PF01627">
    <property type="entry name" value="Hpt"/>
    <property type="match status" value="1"/>
</dbReference>
<dbReference type="EC" id="2.7.13.3" evidence="2"/>
<dbReference type="InterPro" id="IPR051315">
    <property type="entry name" value="Bact_Chemotaxis_CheA"/>
</dbReference>
<feature type="compositionally biased region" description="Low complexity" evidence="13">
    <location>
        <begin position="285"/>
        <end position="302"/>
    </location>
</feature>
<evidence type="ECO:0000256" key="8">
    <source>
        <dbReference type="ARBA" id="ARBA00022777"/>
    </source>
</evidence>
<comment type="catalytic activity">
    <reaction evidence="1">
        <text>ATP + protein L-histidine = ADP + protein N-phospho-L-histidine.</text>
        <dbReference type="EC" id="2.7.13.3"/>
    </reaction>
</comment>
<dbReference type="InterPro" id="IPR004105">
    <property type="entry name" value="CheA-like_dim"/>
</dbReference>
<dbReference type="GO" id="GO:0000155">
    <property type="term" value="F:phosphorelay sensor kinase activity"/>
    <property type="evidence" value="ECO:0007669"/>
    <property type="project" value="InterPro"/>
</dbReference>
<dbReference type="Gene3D" id="2.30.30.40">
    <property type="entry name" value="SH3 Domains"/>
    <property type="match status" value="1"/>
</dbReference>
<feature type="domain" description="HPt" evidence="16">
    <location>
        <begin position="1"/>
        <end position="101"/>
    </location>
</feature>
<sequence length="694" mass="78237">MNEELELFCEDADEQLTFMENALITMQEDGVDEESIGALFRAMHTIKGTAGMFGFDAIVGFAHVAESLLSEVRDAKVMLTPDMIDIFLKAKDHTQHLIDLAIAQEEIDEFTQVTNDELLKMLEAFMPNQQTKPAIEAQPTTEIQEEQTSEEEILWHVSFRLKPNFFATGMDIVNILSFFHELGEIKKIFPITSNIPNLQEINPTQAYMGYEILFLTDVEYEDIEEIFEFVLDDIELSIFKASNKDALKKLIQESKDKASLKDELIKHGFYDASLLEEPPSEEATQEVQPEAEQKQAAPQAKKTPQKEQNKSFSLRVDSSKIDQLINQISEMVIANAKVTQRADILDDNELSESATILTDMLEEIRTGVMNIRMVQVGDSFNKFKRIVHDVAKKVNKEIDFEIIGGETELDKMVVEKISDPLMHMLRNSIDHGIEMPEEREKLGKERSGKVTLTTYPDAGTIVIEIRDDGKGLPKDKILQKAIKNGLVPENNNLSDKEIYNLIFVAGLSTAEEVSDISGRGVGMDVVKRNIESLRGTVEIDSKEGEGSLFTIRLPLTLAIIDGFLVQSGDTKYIIPLEMIQECIELDTNYKNQMNGNEFINLRDSMLPLLDIRKYFSEAASHSERENVVVVRYGDYKIGMMVDELFGEFQTVIKPLGEVFSNVPGISGGTILGSGEIALIFDIPKLMEHKIREIN</sequence>
<dbReference type="GO" id="GO:0006935">
    <property type="term" value="P:chemotaxis"/>
    <property type="evidence" value="ECO:0007669"/>
    <property type="project" value="UniProtKB-KW"/>
</dbReference>
<dbReference type="Pfam" id="PF02895">
    <property type="entry name" value="H-kinase_dim"/>
    <property type="match status" value="1"/>
</dbReference>
<accession>E0US06</accession>
<evidence type="ECO:0000259" key="16">
    <source>
        <dbReference type="PROSITE" id="PS50894"/>
    </source>
</evidence>
<dbReference type="Gene3D" id="1.20.120.160">
    <property type="entry name" value="HPT domain"/>
    <property type="match status" value="1"/>
</dbReference>
<keyword evidence="9" id="KW-0067">ATP-binding</keyword>
<dbReference type="Proteomes" id="UP000007803">
    <property type="component" value="Chromosome"/>
</dbReference>
<dbReference type="SUPFAM" id="SSF55874">
    <property type="entry name" value="ATPase domain of HSP90 chaperone/DNA topoisomerase II/histidine kinase"/>
    <property type="match status" value="1"/>
</dbReference>